<dbReference type="Proteomes" id="UP000250347">
    <property type="component" value="Unassembled WGS sequence"/>
</dbReference>
<feature type="region of interest" description="Disordered" evidence="1">
    <location>
        <begin position="111"/>
        <end position="130"/>
    </location>
</feature>
<name>A0A329KHD3_9MYCO</name>
<dbReference type="AlphaFoldDB" id="A0A329KHD3"/>
<gene>
    <name evidence="3" type="ORF">DQP58_12035</name>
</gene>
<dbReference type="EMBL" id="QMEU01000027">
    <property type="protein sequence ID" value="RAU95644.1"/>
    <property type="molecule type" value="Genomic_DNA"/>
</dbReference>
<evidence type="ECO:0000313" key="3">
    <source>
        <dbReference type="EMBL" id="RAU95644.1"/>
    </source>
</evidence>
<dbReference type="RefSeq" id="WP_112708608.1">
    <property type="nucleotide sequence ID" value="NZ_QMEU01000027.1"/>
</dbReference>
<evidence type="ECO:0000256" key="1">
    <source>
        <dbReference type="SAM" id="MobiDB-lite"/>
    </source>
</evidence>
<evidence type="ECO:0008006" key="5">
    <source>
        <dbReference type="Google" id="ProtNLM"/>
    </source>
</evidence>
<evidence type="ECO:0000313" key="4">
    <source>
        <dbReference type="Proteomes" id="UP000250347"/>
    </source>
</evidence>
<protein>
    <recommendedName>
        <fullName evidence="5">Serine/threonine protein kinase</fullName>
    </recommendedName>
</protein>
<evidence type="ECO:0000256" key="2">
    <source>
        <dbReference type="SAM" id="SignalP"/>
    </source>
</evidence>
<feature type="signal peptide" evidence="2">
    <location>
        <begin position="1"/>
        <end position="35"/>
    </location>
</feature>
<keyword evidence="2" id="KW-0732">Signal</keyword>
<proteinExistence type="predicted"/>
<sequence length="187" mass="19605">MVRLRSRLARAGRVTALTGLTAAGLATGLTATAAADPANNPADVQTLMSHLSGGYAPADCHPAGAHSAVAVAAVNCDNYSHDPGGPWNADYLLYANTDDLNADFQRGLAEAPQTPAQPFPDGTTGPTEWNRDGHYGSVVFLGTGRDDGVYLVWTDIPARTLVVAEQGIAPESTQAALYDWWQAEGVR</sequence>
<feature type="chain" id="PRO_5039290903" description="Serine/threonine protein kinase" evidence="2">
    <location>
        <begin position="36"/>
        <end position="187"/>
    </location>
</feature>
<accession>A0A329KHD3</accession>
<comment type="caution">
    <text evidence="3">The sequence shown here is derived from an EMBL/GenBank/DDBJ whole genome shotgun (WGS) entry which is preliminary data.</text>
</comment>
<organism evidence="3 4">
    <name type="scientific">Mycobacterium colombiense</name>
    <dbReference type="NCBI Taxonomy" id="339268"/>
    <lineage>
        <taxon>Bacteria</taxon>
        <taxon>Bacillati</taxon>
        <taxon>Actinomycetota</taxon>
        <taxon>Actinomycetes</taxon>
        <taxon>Mycobacteriales</taxon>
        <taxon>Mycobacteriaceae</taxon>
        <taxon>Mycobacterium</taxon>
        <taxon>Mycobacterium avium complex (MAC)</taxon>
    </lineage>
</organism>
<reference evidence="3 4" key="1">
    <citation type="submission" date="2018-06" db="EMBL/GenBank/DDBJ databases">
        <title>NTM in soil in Japan.</title>
        <authorList>
            <person name="Ohya K."/>
        </authorList>
    </citation>
    <scope>NUCLEOTIDE SEQUENCE [LARGE SCALE GENOMIC DNA]</scope>
    <source>
        <strain evidence="3 4">GF76</strain>
    </source>
</reference>